<dbReference type="Gene3D" id="2.120.10.30">
    <property type="entry name" value="TolB, C-terminal domain"/>
    <property type="match status" value="1"/>
</dbReference>
<evidence type="ECO:0000256" key="1">
    <source>
        <dbReference type="SAM" id="MobiDB-lite"/>
    </source>
</evidence>
<dbReference type="EMBL" id="LAZR01047026">
    <property type="protein sequence ID" value="KKK95175.1"/>
    <property type="molecule type" value="Genomic_DNA"/>
</dbReference>
<sequence>MVRLNLGVGIIFVSLILIACGGGGEEAQPTPTPTAEVQAPTPKLTPTPEAATPEPAVQTLAFIDDGDIWLVDADGTDRRRITQFEGTDREVVSFQWLANGQEIAYEVSLRLEPGTASPSTFTSVLANADGRVLWERELPQFAGVFWSPDGQLVAILPDKGPARIEDRAGQSVWTGNGGEGSGSWSADGSHFATTEGSDIVVVSRDGTSVSRLSVTYDAVPSTEKLPCHPVPPDANLFLGQPVFRPDGKTILVAVNCSDNQGSGGRFHTIIRELSLDGLIDRRVTQPKNGVNDLPTPVFSPDGRRIALLQVIRGAFCPDGASALATMDLDILDPQGGDRSQLVPREIAQLVGDLATEGRT</sequence>
<proteinExistence type="predicted"/>
<dbReference type="PROSITE" id="PS51257">
    <property type="entry name" value="PROKAR_LIPOPROTEIN"/>
    <property type="match status" value="1"/>
</dbReference>
<name>A0A0F9AAE6_9ZZZZ</name>
<dbReference type="AlphaFoldDB" id="A0A0F9AAE6"/>
<evidence type="ECO:0008006" key="3">
    <source>
        <dbReference type="Google" id="ProtNLM"/>
    </source>
</evidence>
<comment type="caution">
    <text evidence="2">The sequence shown here is derived from an EMBL/GenBank/DDBJ whole genome shotgun (WGS) entry which is preliminary data.</text>
</comment>
<accession>A0A0F9AAE6</accession>
<feature type="compositionally biased region" description="Low complexity" evidence="1">
    <location>
        <begin position="39"/>
        <end position="52"/>
    </location>
</feature>
<gene>
    <name evidence="2" type="ORF">LCGC14_2675460</name>
</gene>
<feature type="region of interest" description="Disordered" evidence="1">
    <location>
        <begin position="170"/>
        <end position="189"/>
    </location>
</feature>
<reference evidence="2" key="1">
    <citation type="journal article" date="2015" name="Nature">
        <title>Complex archaea that bridge the gap between prokaryotes and eukaryotes.</title>
        <authorList>
            <person name="Spang A."/>
            <person name="Saw J.H."/>
            <person name="Jorgensen S.L."/>
            <person name="Zaremba-Niedzwiedzka K."/>
            <person name="Martijn J."/>
            <person name="Lind A.E."/>
            <person name="van Eijk R."/>
            <person name="Schleper C."/>
            <person name="Guy L."/>
            <person name="Ettema T.J."/>
        </authorList>
    </citation>
    <scope>NUCLEOTIDE SEQUENCE</scope>
</reference>
<evidence type="ECO:0000313" key="2">
    <source>
        <dbReference type="EMBL" id="KKK95175.1"/>
    </source>
</evidence>
<protein>
    <recommendedName>
        <fullName evidence="3">Lipoprotein LpqB beta-propeller domain-containing protein</fullName>
    </recommendedName>
</protein>
<organism evidence="2">
    <name type="scientific">marine sediment metagenome</name>
    <dbReference type="NCBI Taxonomy" id="412755"/>
    <lineage>
        <taxon>unclassified sequences</taxon>
        <taxon>metagenomes</taxon>
        <taxon>ecological metagenomes</taxon>
    </lineage>
</organism>
<dbReference type="Gene3D" id="2.120.10.60">
    <property type="entry name" value="Tricorn protease N-terminal domain"/>
    <property type="match status" value="1"/>
</dbReference>
<dbReference type="InterPro" id="IPR011042">
    <property type="entry name" value="6-blade_b-propeller_TolB-like"/>
</dbReference>
<feature type="region of interest" description="Disordered" evidence="1">
    <location>
        <begin position="24"/>
        <end position="52"/>
    </location>
</feature>
<feature type="non-terminal residue" evidence="2">
    <location>
        <position position="359"/>
    </location>
</feature>
<dbReference type="SUPFAM" id="SSF69304">
    <property type="entry name" value="Tricorn protease N-terminal domain"/>
    <property type="match status" value="1"/>
</dbReference>